<dbReference type="SUPFAM" id="SSF51905">
    <property type="entry name" value="FAD/NAD(P)-binding domain"/>
    <property type="match status" value="1"/>
</dbReference>
<dbReference type="GO" id="GO:0050660">
    <property type="term" value="F:flavin adenine dinucleotide binding"/>
    <property type="evidence" value="ECO:0007669"/>
    <property type="project" value="InterPro"/>
</dbReference>
<comment type="cofactor">
    <cofactor evidence="2">
        <name>FAD</name>
        <dbReference type="ChEBI" id="CHEBI:57692"/>
    </cofactor>
</comment>
<keyword evidence="6" id="KW-1185">Reference proteome</keyword>
<dbReference type="InterPro" id="IPR012132">
    <property type="entry name" value="GMC_OxRdtase"/>
</dbReference>
<dbReference type="Proteomes" id="UP000756132">
    <property type="component" value="Chromosome 2"/>
</dbReference>
<dbReference type="Gene3D" id="3.30.560.10">
    <property type="entry name" value="Glucose Oxidase, domain 3"/>
    <property type="match status" value="1"/>
</dbReference>
<feature type="signal peptide" evidence="3">
    <location>
        <begin position="1"/>
        <end position="18"/>
    </location>
</feature>
<evidence type="ECO:0000259" key="4">
    <source>
        <dbReference type="PROSITE" id="PS00624"/>
    </source>
</evidence>
<dbReference type="PANTHER" id="PTHR11552:SF213">
    <property type="entry name" value="DEHYDROGENASE, PUTATIVE-RELATED"/>
    <property type="match status" value="1"/>
</dbReference>
<reference evidence="5" key="1">
    <citation type="submission" date="2021-12" db="EMBL/GenBank/DDBJ databases">
        <authorList>
            <person name="Zaccaron A."/>
            <person name="Stergiopoulos I."/>
        </authorList>
    </citation>
    <scope>NUCLEOTIDE SEQUENCE</scope>
    <source>
        <strain evidence="5">Race5_Kim</strain>
    </source>
</reference>
<dbReference type="PANTHER" id="PTHR11552">
    <property type="entry name" value="GLUCOSE-METHANOL-CHOLINE GMC OXIDOREDUCTASE"/>
    <property type="match status" value="1"/>
</dbReference>
<dbReference type="PROSITE" id="PS00624">
    <property type="entry name" value="GMC_OXRED_2"/>
    <property type="match status" value="1"/>
</dbReference>
<dbReference type="KEGG" id="ffu:CLAFUR5_02359"/>
<dbReference type="PIRSF" id="PIRSF000137">
    <property type="entry name" value="Alcohol_oxidase"/>
    <property type="match status" value="1"/>
</dbReference>
<keyword evidence="2" id="KW-0285">Flavoprotein</keyword>
<proteinExistence type="inferred from homology"/>
<organism evidence="5 6">
    <name type="scientific">Passalora fulva</name>
    <name type="common">Tomato leaf mold</name>
    <name type="synonym">Cladosporium fulvum</name>
    <dbReference type="NCBI Taxonomy" id="5499"/>
    <lineage>
        <taxon>Eukaryota</taxon>
        <taxon>Fungi</taxon>
        <taxon>Dikarya</taxon>
        <taxon>Ascomycota</taxon>
        <taxon>Pezizomycotina</taxon>
        <taxon>Dothideomycetes</taxon>
        <taxon>Dothideomycetidae</taxon>
        <taxon>Mycosphaerellales</taxon>
        <taxon>Mycosphaerellaceae</taxon>
        <taxon>Fulvia</taxon>
    </lineage>
</organism>
<evidence type="ECO:0000313" key="6">
    <source>
        <dbReference type="Proteomes" id="UP000756132"/>
    </source>
</evidence>
<dbReference type="Pfam" id="PF00732">
    <property type="entry name" value="GMC_oxred_N"/>
    <property type="match status" value="1"/>
</dbReference>
<dbReference type="GO" id="GO:0016614">
    <property type="term" value="F:oxidoreductase activity, acting on CH-OH group of donors"/>
    <property type="evidence" value="ECO:0007669"/>
    <property type="project" value="InterPro"/>
</dbReference>
<dbReference type="GeneID" id="71982237"/>
<dbReference type="OMA" id="SFERIWP"/>
<dbReference type="InterPro" id="IPR007867">
    <property type="entry name" value="GMC_OxRtase_C"/>
</dbReference>
<dbReference type="OrthoDB" id="269227at2759"/>
<dbReference type="EMBL" id="CP090164">
    <property type="protein sequence ID" value="UJO13093.1"/>
    <property type="molecule type" value="Genomic_DNA"/>
</dbReference>
<feature type="domain" description="Glucose-methanol-choline oxidoreductase N-terminal" evidence="4">
    <location>
        <begin position="366"/>
        <end position="380"/>
    </location>
</feature>
<dbReference type="InterPro" id="IPR000172">
    <property type="entry name" value="GMC_OxRdtase_N"/>
</dbReference>
<feature type="binding site" evidence="2">
    <location>
        <begin position="155"/>
        <end position="158"/>
    </location>
    <ligand>
        <name>FAD</name>
        <dbReference type="ChEBI" id="CHEBI:57692"/>
    </ligand>
</feature>
<evidence type="ECO:0000256" key="2">
    <source>
        <dbReference type="PIRSR" id="PIRSR000137-2"/>
    </source>
</evidence>
<evidence type="ECO:0000313" key="5">
    <source>
        <dbReference type="EMBL" id="UJO13093.1"/>
    </source>
</evidence>
<dbReference type="InterPro" id="IPR036188">
    <property type="entry name" value="FAD/NAD-bd_sf"/>
</dbReference>
<reference evidence="5" key="2">
    <citation type="journal article" date="2022" name="Microb. Genom.">
        <title>A chromosome-scale genome assembly of the tomato pathogen Cladosporium fulvum reveals a compartmentalized genome architecture and the presence of a dispensable chromosome.</title>
        <authorList>
            <person name="Zaccaron A.Z."/>
            <person name="Chen L.H."/>
            <person name="Samaras A."/>
            <person name="Stergiopoulos I."/>
        </authorList>
    </citation>
    <scope>NUCLEOTIDE SEQUENCE</scope>
    <source>
        <strain evidence="5">Race5_Kim</strain>
    </source>
</reference>
<keyword evidence="3" id="KW-0732">Signal</keyword>
<dbReference type="Pfam" id="PF05199">
    <property type="entry name" value="GMC_oxred_C"/>
    <property type="match status" value="1"/>
</dbReference>
<dbReference type="SUPFAM" id="SSF54373">
    <property type="entry name" value="FAD-linked reductases, C-terminal domain"/>
    <property type="match status" value="1"/>
</dbReference>
<dbReference type="Gene3D" id="3.50.50.60">
    <property type="entry name" value="FAD/NAD(P)-binding domain"/>
    <property type="match status" value="1"/>
</dbReference>
<evidence type="ECO:0000256" key="3">
    <source>
        <dbReference type="SAM" id="SignalP"/>
    </source>
</evidence>
<dbReference type="AlphaFoldDB" id="A0A9Q8P4L7"/>
<protein>
    <submittedName>
        <fullName evidence="5">Oxygen-dependent choline dehydrogenase</fullName>
    </submittedName>
</protein>
<accession>A0A9Q8P4L7</accession>
<comment type="similarity">
    <text evidence="1">Belongs to the GMC oxidoreductase family.</text>
</comment>
<keyword evidence="2" id="KW-0274">FAD</keyword>
<evidence type="ECO:0000256" key="1">
    <source>
        <dbReference type="ARBA" id="ARBA00010790"/>
    </source>
</evidence>
<name>A0A9Q8P4L7_PASFU</name>
<gene>
    <name evidence="5" type="ORF">CLAFUR5_02359</name>
</gene>
<sequence>MWLKTLLPTLLLATTVAAAPGRHGYEQLHHNVRPANQSSEYEYVVIGSGPGGGPLAARLALAGHKVLLIEAGGDNHGVNQTVPARNLQSTADPAISWDHFVTHYKDEERQARDSKMTYKRKDGSYYTGKYPPKGAEPLGILYPRAGALGGCAEHNAAVTIYPFESDWTWHQNLTGDDSWAPEKMRDHFKKLERAQYLGAGEGHGFDGWFATSLTELALVATDLRVLSVVLSGASALGKSGIISSLLNTVTGLANVLVTDLNAEYEGRDEKEDLFQIPQAVDRDTGKRSSPRNFILQVANDDRYHLDIKLNTLATKIRFDQTGKTPQAIGVEYLSGEYLYGASLLFSSHNGTSGYVAASKEIIVSAGTFNTPQLLELSGIGPRAELEKFGIEVVKDLPGVGKNMQDRYEISIVGQTDSGEKLDISKDCTFGYESNDPCLEKWENGVSPLGRGPYTTGGVAVGVSMKSSLASESEDPDLFIIGAPGLFGGYYPGFAYDSVHPGNIWSWLALKAHTHNNAGTVTLRSANPRDVPQIDFNSLDTGNTDDNGDETDLQALYEGLRFGREAFDKVIPLQGDFVEIKPGRNVTGEDGLKEYARDDTWGHHACCSAAVGADDDENAVLDGKFRVRGVDSLRVVDASSFNKIPGTFIALPIYIISEKAADDILNG</sequence>
<feature type="chain" id="PRO_5040310275" evidence="3">
    <location>
        <begin position="19"/>
        <end position="666"/>
    </location>
</feature>
<dbReference type="RefSeq" id="XP_047757459.1">
    <property type="nucleotide sequence ID" value="XM_047901507.1"/>
</dbReference>